<proteinExistence type="predicted"/>
<dbReference type="EMBL" id="JAQIZT010000005">
    <property type="protein sequence ID" value="KAJ6996128.1"/>
    <property type="molecule type" value="Genomic_DNA"/>
</dbReference>
<sequence length="111" mass="12245">MIFNSLHCEPIIFTNTSWKRIFEFGLDFDLAVAVSIGEKKKDTLQEVSRNWLVVTGFFVSSLESVTDTGALPVAVELIQHSITSAGVSCHSFSIFGYHANLCLTNTTTNEV</sequence>
<reference evidence="1" key="1">
    <citation type="journal article" date="2023" name="Mol. Ecol. Resour.">
        <title>Chromosome-level genome assembly of a triploid poplar Populus alba 'Berolinensis'.</title>
        <authorList>
            <person name="Chen S."/>
            <person name="Yu Y."/>
            <person name="Wang X."/>
            <person name="Wang S."/>
            <person name="Zhang T."/>
            <person name="Zhou Y."/>
            <person name="He R."/>
            <person name="Meng N."/>
            <person name="Wang Y."/>
            <person name="Liu W."/>
            <person name="Liu Z."/>
            <person name="Liu J."/>
            <person name="Guo Q."/>
            <person name="Huang H."/>
            <person name="Sederoff R.R."/>
            <person name="Wang G."/>
            <person name="Qu G."/>
            <person name="Chen S."/>
        </authorList>
    </citation>
    <scope>NUCLEOTIDE SEQUENCE</scope>
    <source>
        <strain evidence="1">SC-2020</strain>
    </source>
</reference>
<keyword evidence="2" id="KW-1185">Reference proteome</keyword>
<protein>
    <submittedName>
        <fullName evidence="1">Uncharacterized protein</fullName>
    </submittedName>
</protein>
<dbReference type="Proteomes" id="UP001164929">
    <property type="component" value="Chromosome 5"/>
</dbReference>
<organism evidence="1 2">
    <name type="scientific">Populus alba x Populus x berolinensis</name>
    <dbReference type="NCBI Taxonomy" id="444605"/>
    <lineage>
        <taxon>Eukaryota</taxon>
        <taxon>Viridiplantae</taxon>
        <taxon>Streptophyta</taxon>
        <taxon>Embryophyta</taxon>
        <taxon>Tracheophyta</taxon>
        <taxon>Spermatophyta</taxon>
        <taxon>Magnoliopsida</taxon>
        <taxon>eudicotyledons</taxon>
        <taxon>Gunneridae</taxon>
        <taxon>Pentapetalae</taxon>
        <taxon>rosids</taxon>
        <taxon>fabids</taxon>
        <taxon>Malpighiales</taxon>
        <taxon>Salicaceae</taxon>
        <taxon>Saliceae</taxon>
        <taxon>Populus</taxon>
    </lineage>
</organism>
<accession>A0AAD6QT43</accession>
<comment type="caution">
    <text evidence="1">The sequence shown here is derived from an EMBL/GenBank/DDBJ whole genome shotgun (WGS) entry which is preliminary data.</text>
</comment>
<evidence type="ECO:0000313" key="1">
    <source>
        <dbReference type="EMBL" id="KAJ6996128.1"/>
    </source>
</evidence>
<evidence type="ECO:0000313" key="2">
    <source>
        <dbReference type="Proteomes" id="UP001164929"/>
    </source>
</evidence>
<gene>
    <name evidence="1" type="ORF">NC653_012884</name>
</gene>
<dbReference type="AlphaFoldDB" id="A0AAD6QT43"/>
<name>A0AAD6QT43_9ROSI</name>